<dbReference type="Proteomes" id="UP001596114">
    <property type="component" value="Unassembled WGS sequence"/>
</dbReference>
<evidence type="ECO:0000313" key="5">
    <source>
        <dbReference type="Proteomes" id="UP001596114"/>
    </source>
</evidence>
<dbReference type="PROSITE" id="PS00903">
    <property type="entry name" value="CYT_DCMP_DEAMINASES_1"/>
    <property type="match status" value="1"/>
</dbReference>
<feature type="domain" description="CMP/dCMP-type deaminase" evidence="3">
    <location>
        <begin position="154"/>
        <end position="270"/>
    </location>
</feature>
<dbReference type="SUPFAM" id="SSF53927">
    <property type="entry name" value="Cytidine deaminase-like"/>
    <property type="match status" value="1"/>
</dbReference>
<dbReference type="InterPro" id="IPR016192">
    <property type="entry name" value="APOBEC/CMP_deaminase_Zn-bd"/>
</dbReference>
<evidence type="ECO:0000256" key="2">
    <source>
        <dbReference type="ARBA" id="ARBA00022833"/>
    </source>
</evidence>
<dbReference type="PROSITE" id="PS51747">
    <property type="entry name" value="CYT_DCMP_DEAMINASES_2"/>
    <property type="match status" value="1"/>
</dbReference>
<reference evidence="5" key="1">
    <citation type="journal article" date="2019" name="Int. J. Syst. Evol. Microbiol.">
        <title>The Global Catalogue of Microorganisms (GCM) 10K type strain sequencing project: providing services to taxonomists for standard genome sequencing and annotation.</title>
        <authorList>
            <consortium name="The Broad Institute Genomics Platform"/>
            <consortium name="The Broad Institute Genome Sequencing Center for Infectious Disease"/>
            <person name="Wu L."/>
            <person name="Ma J."/>
        </authorList>
    </citation>
    <scope>NUCLEOTIDE SEQUENCE [LARGE SCALE GENOMIC DNA]</scope>
    <source>
        <strain evidence="5">CGMCC 1.16619</strain>
    </source>
</reference>
<dbReference type="EMBL" id="JBHSNF010000002">
    <property type="protein sequence ID" value="MFC5526579.1"/>
    <property type="molecule type" value="Genomic_DNA"/>
</dbReference>
<name>A0ABW0QQP6_9GAMM</name>
<evidence type="ECO:0000313" key="4">
    <source>
        <dbReference type="EMBL" id="MFC5526579.1"/>
    </source>
</evidence>
<dbReference type="Gene3D" id="3.40.140.10">
    <property type="entry name" value="Cytidine Deaminase, domain 2"/>
    <property type="match status" value="1"/>
</dbReference>
<dbReference type="RefSeq" id="WP_377320373.1">
    <property type="nucleotide sequence ID" value="NZ_JBHSNF010000002.1"/>
</dbReference>
<sequence>MPDFIETYIAAYKKSHPTRNIAGYLDGDDNFVWVDRPRVSILPAAAYLADYIVRKGWNFRNSTIYTSLPTGHWITTYFKNIKTIDMAGTATYKKVNPKSLDETVGELKLNLFSGFDQSPAPLPGGGLYEAAEHGLALSLEKQASLTGSRHARVRALRYYMLATYALLGLCKRNGYEGGNYVAAMMVSDDGQVLSYGVNNGQSAGSFHHAEVNMLLSYFDANRDAVRYPEKTVVFSTLTPCAQCTAYLKDTRPTKSFIYFGQMDTGKSGAVGAEGGFSKAFDDLTKPVRGSELNEGVVNKFRISTGIESCMTGGGMIAAQIGRDDPAAYLETALFALERKGEKARSGETPDQKEEAEIKTRVLTYLRGFVNSTWG</sequence>
<comment type="caution">
    <text evidence="4">The sequence shown here is derived from an EMBL/GenBank/DDBJ whole genome shotgun (WGS) entry which is preliminary data.</text>
</comment>
<proteinExistence type="predicted"/>
<organism evidence="4 5">
    <name type="scientific">Rhodanobacter ginsengisoli</name>
    <dbReference type="NCBI Taxonomy" id="418646"/>
    <lineage>
        <taxon>Bacteria</taxon>
        <taxon>Pseudomonadati</taxon>
        <taxon>Pseudomonadota</taxon>
        <taxon>Gammaproteobacteria</taxon>
        <taxon>Lysobacterales</taxon>
        <taxon>Rhodanobacteraceae</taxon>
        <taxon>Rhodanobacter</taxon>
    </lineage>
</organism>
<keyword evidence="2" id="KW-0862">Zinc</keyword>
<keyword evidence="5" id="KW-1185">Reference proteome</keyword>
<dbReference type="InterPro" id="IPR016193">
    <property type="entry name" value="Cytidine_deaminase-like"/>
</dbReference>
<accession>A0ABW0QQP6</accession>
<dbReference type="Pfam" id="PF14439">
    <property type="entry name" value="Bd3614-deam"/>
    <property type="match status" value="1"/>
</dbReference>
<evidence type="ECO:0000259" key="3">
    <source>
        <dbReference type="PROSITE" id="PS51747"/>
    </source>
</evidence>
<protein>
    <submittedName>
        <fullName evidence="4">Bd3614 family nucleic acid deaminase</fullName>
    </submittedName>
</protein>
<evidence type="ECO:0000256" key="1">
    <source>
        <dbReference type="ARBA" id="ARBA00022723"/>
    </source>
</evidence>
<dbReference type="InterPro" id="IPR025853">
    <property type="entry name" value="NH3ase_Bd3614-like"/>
</dbReference>
<gene>
    <name evidence="4" type="ORF">ACFPPA_12620</name>
</gene>
<keyword evidence="1" id="KW-0479">Metal-binding</keyword>
<dbReference type="InterPro" id="IPR002125">
    <property type="entry name" value="CMP_dCMP_dom"/>
</dbReference>